<feature type="region of interest" description="Disordered" evidence="1">
    <location>
        <begin position="110"/>
        <end position="129"/>
    </location>
</feature>
<dbReference type="AlphaFoldDB" id="A0A5N6L3C8"/>
<accession>A0A5N6L3C8</accession>
<organism evidence="2 3">
    <name type="scientific">Carpinus fangiana</name>
    <dbReference type="NCBI Taxonomy" id="176857"/>
    <lineage>
        <taxon>Eukaryota</taxon>
        <taxon>Viridiplantae</taxon>
        <taxon>Streptophyta</taxon>
        <taxon>Embryophyta</taxon>
        <taxon>Tracheophyta</taxon>
        <taxon>Spermatophyta</taxon>
        <taxon>Magnoliopsida</taxon>
        <taxon>eudicotyledons</taxon>
        <taxon>Gunneridae</taxon>
        <taxon>Pentapetalae</taxon>
        <taxon>rosids</taxon>
        <taxon>fabids</taxon>
        <taxon>Fagales</taxon>
        <taxon>Betulaceae</taxon>
        <taxon>Carpinus</taxon>
    </lineage>
</organism>
<evidence type="ECO:0000313" key="3">
    <source>
        <dbReference type="Proteomes" id="UP000327013"/>
    </source>
</evidence>
<keyword evidence="3" id="KW-1185">Reference proteome</keyword>
<comment type="caution">
    <text evidence="2">The sequence shown here is derived from an EMBL/GenBank/DDBJ whole genome shotgun (WGS) entry which is preliminary data.</text>
</comment>
<dbReference type="EMBL" id="VIBQ01000083">
    <property type="protein sequence ID" value="KAB8664806.1"/>
    <property type="molecule type" value="Genomic_DNA"/>
</dbReference>
<proteinExistence type="predicted"/>
<evidence type="ECO:0000256" key="1">
    <source>
        <dbReference type="SAM" id="MobiDB-lite"/>
    </source>
</evidence>
<protein>
    <submittedName>
        <fullName evidence="2">Uncharacterized protein</fullName>
    </submittedName>
</protein>
<dbReference type="Proteomes" id="UP000327013">
    <property type="component" value="Unassembled WGS sequence"/>
</dbReference>
<gene>
    <name evidence="2" type="ORF">FH972_026233</name>
</gene>
<sequence>MKRGASAGGGGVGAAGWGREDAEEWRALERREGCAEEGVEVEERVVVEGVEASLTGVVPLSGERLEAEYGVGLGGHGVNVGYVEEAGSRWRGGADYGRVEMLTEVDLERKEKRPAQQAEVTGMRIRQLE</sequence>
<evidence type="ECO:0000313" key="2">
    <source>
        <dbReference type="EMBL" id="KAB8664806.1"/>
    </source>
</evidence>
<name>A0A5N6L3C8_9ROSI</name>
<reference evidence="2 3" key="1">
    <citation type="submission" date="2019-06" db="EMBL/GenBank/DDBJ databases">
        <title>A chromosomal-level reference genome of Carpinus fangiana (Coryloideae, Betulaceae).</title>
        <authorList>
            <person name="Yang X."/>
            <person name="Wang Z."/>
            <person name="Zhang L."/>
            <person name="Hao G."/>
            <person name="Liu J."/>
            <person name="Yang Y."/>
        </authorList>
    </citation>
    <scope>NUCLEOTIDE SEQUENCE [LARGE SCALE GENOMIC DNA]</scope>
    <source>
        <strain evidence="2">Cfa_2016G</strain>
        <tissue evidence="2">Leaf</tissue>
    </source>
</reference>